<proteinExistence type="predicted"/>
<dbReference type="InterPro" id="IPR019734">
    <property type="entry name" value="TPR_rpt"/>
</dbReference>
<accession>A0ABT5F9C3</accession>
<name>A0ABT5F9C3_9GAMM</name>
<sequence>MREVYDDFHSFLQNNKPSDLKLVTDVFPNVAHALTTPAGLFNAYHSLFLPMQMPMSAYIGNPTSIDLYYKRLSSQWGIVTIPPEANVRQIGYNLINQQKFESAIEVFKHNIKLHPDSADAQYGLAYGYEMNGNLQAALKQANIALEVVDKEHPYFSFFVNAQARLRSEVAKPK</sequence>
<evidence type="ECO:0000256" key="1">
    <source>
        <dbReference type="PROSITE-ProRule" id="PRU00339"/>
    </source>
</evidence>
<gene>
    <name evidence="2" type="ORF">PN838_04045</name>
</gene>
<dbReference type="PROSITE" id="PS50005">
    <property type="entry name" value="TPR"/>
    <property type="match status" value="1"/>
</dbReference>
<keyword evidence="1" id="KW-0802">TPR repeat</keyword>
<dbReference type="InterPro" id="IPR011990">
    <property type="entry name" value="TPR-like_helical_dom_sf"/>
</dbReference>
<feature type="repeat" description="TPR" evidence="1">
    <location>
        <begin position="84"/>
        <end position="117"/>
    </location>
</feature>
<dbReference type="Gene3D" id="1.25.40.10">
    <property type="entry name" value="Tetratricopeptide repeat domain"/>
    <property type="match status" value="1"/>
</dbReference>
<protein>
    <recommendedName>
        <fullName evidence="4">Tetratricopeptide repeat protein</fullName>
    </recommendedName>
</protein>
<evidence type="ECO:0008006" key="4">
    <source>
        <dbReference type="Google" id="ProtNLM"/>
    </source>
</evidence>
<dbReference type="RefSeq" id="WP_272179836.1">
    <property type="nucleotide sequence ID" value="NZ_JAQOMS010000002.1"/>
</dbReference>
<comment type="caution">
    <text evidence="2">The sequence shown here is derived from an EMBL/GenBank/DDBJ whole genome shotgun (WGS) entry which is preliminary data.</text>
</comment>
<organism evidence="2 3">
    <name type="scientific">Psychrosphaera algicola</name>
    <dbReference type="NCBI Taxonomy" id="3023714"/>
    <lineage>
        <taxon>Bacteria</taxon>
        <taxon>Pseudomonadati</taxon>
        <taxon>Pseudomonadota</taxon>
        <taxon>Gammaproteobacteria</taxon>
        <taxon>Alteromonadales</taxon>
        <taxon>Pseudoalteromonadaceae</taxon>
        <taxon>Psychrosphaera</taxon>
    </lineage>
</organism>
<evidence type="ECO:0000313" key="3">
    <source>
        <dbReference type="Proteomes" id="UP001528411"/>
    </source>
</evidence>
<reference evidence="2 3" key="1">
    <citation type="submission" date="2023-01" db="EMBL/GenBank/DDBJ databases">
        <title>Psychrosphaera sp. nov., isolated from marine algae.</title>
        <authorList>
            <person name="Bayburt H."/>
            <person name="Choi B.J."/>
            <person name="Kim J.M."/>
            <person name="Choi D.G."/>
            <person name="Jeon C.O."/>
        </authorList>
    </citation>
    <scope>NUCLEOTIDE SEQUENCE [LARGE SCALE GENOMIC DNA]</scope>
    <source>
        <strain evidence="2 3">G1-22</strain>
    </source>
</reference>
<keyword evidence="3" id="KW-1185">Reference proteome</keyword>
<dbReference type="SUPFAM" id="SSF48452">
    <property type="entry name" value="TPR-like"/>
    <property type="match status" value="1"/>
</dbReference>
<dbReference type="Proteomes" id="UP001528411">
    <property type="component" value="Unassembled WGS sequence"/>
</dbReference>
<dbReference type="EMBL" id="JAQOMS010000002">
    <property type="protein sequence ID" value="MDC2888132.1"/>
    <property type="molecule type" value="Genomic_DNA"/>
</dbReference>
<evidence type="ECO:0000313" key="2">
    <source>
        <dbReference type="EMBL" id="MDC2888132.1"/>
    </source>
</evidence>